<evidence type="ECO:0000256" key="10">
    <source>
        <dbReference type="ARBA" id="ARBA00078780"/>
    </source>
</evidence>
<dbReference type="OrthoDB" id="292964at2759"/>
<dbReference type="InterPro" id="IPR001394">
    <property type="entry name" value="Peptidase_C19_UCH"/>
</dbReference>
<comment type="catalytic activity">
    <reaction evidence="1">
        <text>Thiol-dependent hydrolysis of ester, thioester, amide, peptide and isopeptide bonds formed by the C-terminal Gly of ubiquitin (a 76-residue protein attached to proteins as an intracellular targeting signal).</text>
        <dbReference type="EC" id="3.4.19.12"/>
    </reaction>
</comment>
<evidence type="ECO:0000313" key="16">
    <source>
        <dbReference type="Proteomes" id="UP000301737"/>
    </source>
</evidence>
<evidence type="ECO:0000259" key="14">
    <source>
        <dbReference type="PROSITE" id="PS51283"/>
    </source>
</evidence>
<comment type="caution">
    <text evidence="15">The sequence shown here is derived from an EMBL/GenBank/DDBJ whole genome shotgun (WGS) entry which is preliminary data.</text>
</comment>
<dbReference type="Gene3D" id="3.90.70.10">
    <property type="entry name" value="Cysteine proteinases"/>
    <property type="match status" value="2"/>
</dbReference>
<dbReference type="GO" id="GO:0005634">
    <property type="term" value="C:nucleus"/>
    <property type="evidence" value="ECO:0007669"/>
    <property type="project" value="UniProtKB-ARBA"/>
</dbReference>
<dbReference type="AlphaFoldDB" id="A0A4C2EA37"/>
<name>A0A4C2EA37_9SACH</name>
<dbReference type="InterPro" id="IPR018200">
    <property type="entry name" value="USP_CS"/>
</dbReference>
<dbReference type="Gene3D" id="3.30.2230.10">
    <property type="entry name" value="DUSP-like"/>
    <property type="match status" value="1"/>
</dbReference>
<dbReference type="Pfam" id="PF00443">
    <property type="entry name" value="UCH"/>
    <property type="match status" value="1"/>
</dbReference>
<reference evidence="15 16" key="1">
    <citation type="submission" date="2019-01" db="EMBL/GenBank/DDBJ databases">
        <title>Draft Genome Sequencing of Zygosaccharomyces mellis Ca-7.</title>
        <authorList>
            <person name="Shiwa Y."/>
            <person name="Kanesaki Y."/>
            <person name="Ishige T."/>
            <person name="Mura K."/>
            <person name="Hori T."/>
            <person name="Tamura T."/>
        </authorList>
    </citation>
    <scope>NUCLEOTIDE SEQUENCE [LARGE SCALE GENOMIC DNA]</scope>
    <source>
        <strain evidence="15 16">Ca-7</strain>
    </source>
</reference>
<feature type="compositionally biased region" description="Polar residues" evidence="12">
    <location>
        <begin position="795"/>
        <end position="811"/>
    </location>
</feature>
<dbReference type="PANTHER" id="PTHR21646">
    <property type="entry name" value="UBIQUITIN CARBOXYL-TERMINAL HYDROLASE"/>
    <property type="match status" value="1"/>
</dbReference>
<evidence type="ECO:0000256" key="1">
    <source>
        <dbReference type="ARBA" id="ARBA00000707"/>
    </source>
</evidence>
<feature type="compositionally biased region" description="Low complexity" evidence="12">
    <location>
        <begin position="1170"/>
        <end position="1185"/>
    </location>
</feature>
<dbReference type="SUPFAM" id="SSF143791">
    <property type="entry name" value="DUSP-like"/>
    <property type="match status" value="1"/>
</dbReference>
<dbReference type="PROSITE" id="PS50235">
    <property type="entry name" value="USP_3"/>
    <property type="match status" value="1"/>
</dbReference>
<dbReference type="GO" id="GO:0016579">
    <property type="term" value="P:protein deubiquitination"/>
    <property type="evidence" value="ECO:0007669"/>
    <property type="project" value="InterPro"/>
</dbReference>
<dbReference type="CDD" id="cd02674">
    <property type="entry name" value="Peptidase_C19R"/>
    <property type="match status" value="1"/>
</dbReference>
<dbReference type="InterPro" id="IPR035927">
    <property type="entry name" value="DUSP-like_sf"/>
</dbReference>
<dbReference type="FunFam" id="3.90.70.10:FF:000180">
    <property type="entry name" value="Ubiquitin carboxyl-terminal hydrolase"/>
    <property type="match status" value="1"/>
</dbReference>
<feature type="region of interest" description="Disordered" evidence="12">
    <location>
        <begin position="795"/>
        <end position="827"/>
    </location>
</feature>
<feature type="compositionally biased region" description="Polar residues" evidence="12">
    <location>
        <begin position="1186"/>
        <end position="1205"/>
    </location>
</feature>
<dbReference type="SUPFAM" id="SSF54001">
    <property type="entry name" value="Cysteine proteinases"/>
    <property type="match status" value="1"/>
</dbReference>
<dbReference type="EMBL" id="BIMX01000008">
    <property type="protein sequence ID" value="GCE99212.1"/>
    <property type="molecule type" value="Genomic_DNA"/>
</dbReference>
<keyword evidence="6" id="KW-0833">Ubl conjugation pathway</keyword>
<protein>
    <recommendedName>
        <fullName evidence="3">ubiquitinyl hydrolase 1</fullName>
        <ecNumber evidence="3">3.4.19.12</ecNumber>
    </recommendedName>
    <alternativeName>
        <fullName evidence="11">Deubiquitinating enzyme 12</fullName>
    </alternativeName>
    <alternativeName>
        <fullName evidence="9">Ubiquitin thioesterase 12</fullName>
    </alternativeName>
    <alternativeName>
        <fullName evidence="10">Ubiquitin-specific-processing protease 12</fullName>
    </alternativeName>
</protein>
<feature type="domain" description="USP" evidence="13">
    <location>
        <begin position="293"/>
        <end position="1034"/>
    </location>
</feature>
<keyword evidence="7" id="KW-0378">Hydrolase</keyword>
<gene>
    <name evidence="15" type="primary">UBP12</name>
    <name evidence="15" type="ORF">ZYGM_003684</name>
</gene>
<dbReference type="InterPro" id="IPR028889">
    <property type="entry name" value="USP"/>
</dbReference>
<dbReference type="Proteomes" id="UP000301737">
    <property type="component" value="Unassembled WGS sequence"/>
</dbReference>
<keyword evidence="4" id="KW-0597">Phosphoprotein</keyword>
<keyword evidence="5" id="KW-0645">Protease</keyword>
<dbReference type="PROSITE" id="PS00973">
    <property type="entry name" value="USP_2"/>
    <property type="match status" value="1"/>
</dbReference>
<sequence>MVDDSDVNNLMFENDELDLPKETTTDDETFPSFEDQRNIIIQLLKENQENAKEGDRVYIIPQFWYADFFNPQTVDPSQLGPIDTALICRDYRNFILAEYDRNPYISIPESVFVKLVSWYGLTNNSQPVSTHLVYDENRSLITEYNQCVFRVHHLVDNDQERRHGGGINRRVSYFAISRLCTVKQLSIKILDTFFERESDLDISQAKFKIWFVKDSERAGSNSILSSSFKLDPLQFMQLATHRRITPQLFDHTLKDVDILTGDFVVELRQSNKNYHWISNYFIYNRLTPTGGTTGLYNLGNTCYMNSALQCLVHIPELRDYFLYNCYEAEININNPLGYKGYVARAFSGLVQNLFGGKALASCSNLSSSYSPTGFKGTIGHVNSMFSGYMQQDSQEFITFLLDGLHEDLNRIVNKPYIEKPSLSPEDDSNDFNVIKRLAEDTWKLHLRRNDSVITDLFVGLYESTLQCPECNNVSITFDPYNDLTLPLPVNTVWHCKVKVFPQNSPPCILEVEMGKSSTYQDLKEYVAKYADLDPKNLYGCEIFSHQFYNNYESPESNSQFLPIQELISESDDVIFYEIIASKDDTVVPVLNSRIEEGFKSPRLFGVPFFIALSPDEKTNPGAIRYKIEKYFSHLSGGFVEFPSQSEEKDHLSSAFPLLREKYPECTLDEYQKFLNYAVQEDIGTIDKYFKIKVIEETAAEDDSNQQMLLDADDTSPRFWTPYSPININRAKDISELLNPVVRDIYDYPSLLKTTMHPITEDNGSNEQSDKVTNLLNESDRAQDSDVDLENVQEVQNKNVMSSEQYETPVQSNNKNNNNNNNNNINDNKVTPLVNFHTSIVCEWSEPAIQEVFSEDKLINWEKPAELKNTQLEVDRQKRQQEEEKKITLHDCLKLFSKREVLGMNDSWYCPKCREHRQATKQIQLWDTPDVLLIHLKRFENLRSFSDKIDEVVYFPITGLDMSPYMVNKEDPRGTIYDLVAVDNHYGGLGGGHYTAYAKNSSDSRWYYFDDSRVTETSPERSIASSAYLLFYMRRTADGKCGTQDLQELIRKSRENYDYGIKQMYDRQKLLFESNKTDSEELVEMDEQSSNMTAPRDGTSLDDRGDSPEANGSPSSHDNSVSARSADYSVRSLEVGRLQPTESLEENESNMGRRKLRILNKTYNEPSIAHSPTSSVSSDDGTDSISAVISQPKSGNDNILRSPTKD</sequence>
<dbReference type="InterPro" id="IPR006615">
    <property type="entry name" value="Pept_C19_DUSP"/>
</dbReference>
<evidence type="ECO:0000256" key="7">
    <source>
        <dbReference type="ARBA" id="ARBA00022801"/>
    </source>
</evidence>
<dbReference type="PANTHER" id="PTHR21646:SF24">
    <property type="entry name" value="UBIQUITIN CARBOXYL-TERMINAL HYDROLASE"/>
    <property type="match status" value="1"/>
</dbReference>
<comment type="similarity">
    <text evidence="2">Belongs to the peptidase C19 family.</text>
</comment>
<dbReference type="GO" id="GO:0006508">
    <property type="term" value="P:proteolysis"/>
    <property type="evidence" value="ECO:0007669"/>
    <property type="project" value="UniProtKB-KW"/>
</dbReference>
<feature type="compositionally biased region" description="Low complexity" evidence="12">
    <location>
        <begin position="812"/>
        <end position="827"/>
    </location>
</feature>
<evidence type="ECO:0000256" key="2">
    <source>
        <dbReference type="ARBA" id="ARBA00009085"/>
    </source>
</evidence>
<dbReference type="SMART" id="SM00695">
    <property type="entry name" value="DUSP"/>
    <property type="match status" value="1"/>
</dbReference>
<feature type="domain" description="DUSP" evidence="14">
    <location>
        <begin position="31"/>
        <end position="133"/>
    </location>
</feature>
<keyword evidence="16" id="KW-1185">Reference proteome</keyword>
<evidence type="ECO:0000256" key="4">
    <source>
        <dbReference type="ARBA" id="ARBA00022553"/>
    </source>
</evidence>
<accession>A0A4C2EA37</accession>
<evidence type="ECO:0000313" key="15">
    <source>
        <dbReference type="EMBL" id="GCE99212.1"/>
    </source>
</evidence>
<dbReference type="GO" id="GO:0004843">
    <property type="term" value="F:cysteine-type deubiquitinase activity"/>
    <property type="evidence" value="ECO:0007669"/>
    <property type="project" value="UniProtKB-EC"/>
</dbReference>
<proteinExistence type="inferred from homology"/>
<dbReference type="InterPro" id="IPR038765">
    <property type="entry name" value="Papain-like_cys_pep_sf"/>
</dbReference>
<evidence type="ECO:0000256" key="5">
    <source>
        <dbReference type="ARBA" id="ARBA00022670"/>
    </source>
</evidence>
<evidence type="ECO:0000259" key="13">
    <source>
        <dbReference type="PROSITE" id="PS50235"/>
    </source>
</evidence>
<dbReference type="Pfam" id="PF06337">
    <property type="entry name" value="DUSP"/>
    <property type="match status" value="1"/>
</dbReference>
<evidence type="ECO:0000256" key="8">
    <source>
        <dbReference type="ARBA" id="ARBA00022807"/>
    </source>
</evidence>
<evidence type="ECO:0000256" key="11">
    <source>
        <dbReference type="ARBA" id="ARBA00081974"/>
    </source>
</evidence>
<dbReference type="PROSITE" id="PS51283">
    <property type="entry name" value="DUSP"/>
    <property type="match status" value="1"/>
</dbReference>
<dbReference type="InterPro" id="IPR050185">
    <property type="entry name" value="Ub_carboxyl-term_hydrolase"/>
</dbReference>
<evidence type="ECO:0000256" key="3">
    <source>
        <dbReference type="ARBA" id="ARBA00012759"/>
    </source>
</evidence>
<feature type="region of interest" description="Disordered" evidence="12">
    <location>
        <begin position="1077"/>
        <end position="1205"/>
    </location>
</feature>
<evidence type="ECO:0000256" key="9">
    <source>
        <dbReference type="ARBA" id="ARBA00075183"/>
    </source>
</evidence>
<organism evidence="15 16">
    <name type="scientific">Zygosaccharomyces mellis</name>
    <dbReference type="NCBI Taxonomy" id="42258"/>
    <lineage>
        <taxon>Eukaryota</taxon>
        <taxon>Fungi</taxon>
        <taxon>Dikarya</taxon>
        <taxon>Ascomycota</taxon>
        <taxon>Saccharomycotina</taxon>
        <taxon>Saccharomycetes</taxon>
        <taxon>Saccharomycetales</taxon>
        <taxon>Saccharomycetaceae</taxon>
        <taxon>Zygosaccharomyces</taxon>
    </lineage>
</organism>
<evidence type="ECO:0000256" key="12">
    <source>
        <dbReference type="SAM" id="MobiDB-lite"/>
    </source>
</evidence>
<dbReference type="PROSITE" id="PS00972">
    <property type="entry name" value="USP_1"/>
    <property type="match status" value="1"/>
</dbReference>
<dbReference type="EC" id="3.4.19.12" evidence="3"/>
<evidence type="ECO:0000256" key="6">
    <source>
        <dbReference type="ARBA" id="ARBA00022786"/>
    </source>
</evidence>
<keyword evidence="8" id="KW-0788">Thiol protease</keyword>
<feature type="compositionally biased region" description="Polar residues" evidence="12">
    <location>
        <begin position="1109"/>
        <end position="1122"/>
    </location>
</feature>